<dbReference type="STRING" id="3988.B9RQK3"/>
<dbReference type="InterPro" id="IPR051343">
    <property type="entry name" value="G-type_lectin_kinases/EP1-like"/>
</dbReference>
<dbReference type="PANTHER" id="PTHR47976:SF30">
    <property type="entry name" value="RECEPTOR-LIKE SERINE_THREONINE-PROTEIN KINASE"/>
    <property type="match status" value="1"/>
</dbReference>
<protein>
    <submittedName>
        <fullName evidence="2">Serine-threonine protein kinase, plant-type, putative</fullName>
    </submittedName>
</protein>
<dbReference type="AlphaFoldDB" id="B9RQK3"/>
<dbReference type="Gene3D" id="1.10.510.10">
    <property type="entry name" value="Transferase(Phosphotransferase) domain 1"/>
    <property type="match status" value="1"/>
</dbReference>
<keyword evidence="2" id="KW-0808">Transferase</keyword>
<keyword evidence="2" id="KW-0418">Kinase</keyword>
<accession>B9RQK3</accession>
<dbReference type="InterPro" id="IPR011009">
    <property type="entry name" value="Kinase-like_dom_sf"/>
</dbReference>
<dbReference type="GO" id="GO:0016301">
    <property type="term" value="F:kinase activity"/>
    <property type="evidence" value="ECO:0007669"/>
    <property type="project" value="UniProtKB-KW"/>
</dbReference>
<keyword evidence="1" id="KW-0732">Signal</keyword>
<sequence>MTQMRGTRGFGAVILEVACGRKNLDQTQPEEDDILLLPRVKQKAEENRLIELVDKCSEDMQQHVEEVVETIRIGIWCLHNDPPKRPSMSMMGGQPITVAPFFFLFF</sequence>
<keyword evidence="3" id="KW-1185">Reference proteome</keyword>
<reference evidence="3" key="1">
    <citation type="journal article" date="2010" name="Nat. Biotechnol.">
        <title>Draft genome sequence of the oilseed species Ricinus communis.</title>
        <authorList>
            <person name="Chan A.P."/>
            <person name="Crabtree J."/>
            <person name="Zhao Q."/>
            <person name="Lorenzi H."/>
            <person name="Orvis J."/>
            <person name="Puiu D."/>
            <person name="Melake-Berhan A."/>
            <person name="Jones K.M."/>
            <person name="Redman J."/>
            <person name="Chen G."/>
            <person name="Cahoon E.B."/>
            <person name="Gedil M."/>
            <person name="Stanke M."/>
            <person name="Haas B.J."/>
            <person name="Wortman J.R."/>
            <person name="Fraser-Liggett C.M."/>
            <person name="Ravel J."/>
            <person name="Rabinowicz P.D."/>
        </authorList>
    </citation>
    <scope>NUCLEOTIDE SEQUENCE [LARGE SCALE GENOMIC DNA]</scope>
    <source>
        <strain evidence="3">cv. Hale</strain>
    </source>
</reference>
<dbReference type="Proteomes" id="UP000008311">
    <property type="component" value="Unassembled WGS sequence"/>
</dbReference>
<proteinExistence type="predicted"/>
<dbReference type="PANTHER" id="PTHR47976">
    <property type="entry name" value="G-TYPE LECTIN S-RECEPTOR-LIKE SERINE/THREONINE-PROTEIN KINASE SD2-5"/>
    <property type="match status" value="1"/>
</dbReference>
<evidence type="ECO:0000313" key="2">
    <source>
        <dbReference type="EMBL" id="EEF46442.1"/>
    </source>
</evidence>
<gene>
    <name evidence="2" type="ORF">RCOM_1493550</name>
</gene>
<evidence type="ECO:0000313" key="3">
    <source>
        <dbReference type="Proteomes" id="UP000008311"/>
    </source>
</evidence>
<organism evidence="2 3">
    <name type="scientific">Ricinus communis</name>
    <name type="common">Castor bean</name>
    <dbReference type="NCBI Taxonomy" id="3988"/>
    <lineage>
        <taxon>Eukaryota</taxon>
        <taxon>Viridiplantae</taxon>
        <taxon>Streptophyta</taxon>
        <taxon>Embryophyta</taxon>
        <taxon>Tracheophyta</taxon>
        <taxon>Spermatophyta</taxon>
        <taxon>Magnoliopsida</taxon>
        <taxon>eudicotyledons</taxon>
        <taxon>Gunneridae</taxon>
        <taxon>Pentapetalae</taxon>
        <taxon>rosids</taxon>
        <taxon>fabids</taxon>
        <taxon>Malpighiales</taxon>
        <taxon>Euphorbiaceae</taxon>
        <taxon>Acalyphoideae</taxon>
        <taxon>Acalypheae</taxon>
        <taxon>Ricinus</taxon>
    </lineage>
</organism>
<evidence type="ECO:0000256" key="1">
    <source>
        <dbReference type="ARBA" id="ARBA00022729"/>
    </source>
</evidence>
<dbReference type="SUPFAM" id="SSF56112">
    <property type="entry name" value="Protein kinase-like (PK-like)"/>
    <property type="match status" value="1"/>
</dbReference>
<dbReference type="InParanoid" id="B9RQK3"/>
<dbReference type="EMBL" id="EQ973801">
    <property type="protein sequence ID" value="EEF46442.1"/>
    <property type="molecule type" value="Genomic_DNA"/>
</dbReference>
<name>B9RQK3_RICCO</name>